<keyword evidence="2" id="KW-1185">Reference proteome</keyword>
<protein>
    <submittedName>
        <fullName evidence="1">Uncharacterized protein</fullName>
    </submittedName>
</protein>
<dbReference type="EMBL" id="CAJZAH010000012">
    <property type="protein sequence ID" value="CAG9184424.1"/>
    <property type="molecule type" value="Genomic_DNA"/>
</dbReference>
<sequence>MHGDEQDMVVVGQAQQAHAQQRPALQVEGGLRLGIDQRLDETVAGSGVRGGQVGYGDGEGRRRMDALHGGLALLVEGRAQAFVAGDQRVEGLAQRRVVQRAAQSHGARNVVQAGVRVHLPQEPQALLRVGQRSLGLAPRRDGQVPKVHAAGAQLFDETLLRFRLEAGEALGKAQFIHAHTSVSRLSIQDSMSSQAFASCCWLAAPCVRPVASSMLVAMAARSADSK</sequence>
<evidence type="ECO:0000313" key="1">
    <source>
        <dbReference type="EMBL" id="CAG9184424.1"/>
    </source>
</evidence>
<dbReference type="Proteomes" id="UP000721236">
    <property type="component" value="Unassembled WGS sequence"/>
</dbReference>
<name>A0ABM8XVM7_9BURK</name>
<accession>A0ABM8XVM7</accession>
<comment type="caution">
    <text evidence="1">The sequence shown here is derived from an EMBL/GenBank/DDBJ whole genome shotgun (WGS) entry which is preliminary data.</text>
</comment>
<reference evidence="1 2" key="1">
    <citation type="submission" date="2021-08" db="EMBL/GenBank/DDBJ databases">
        <authorList>
            <person name="Peeters C."/>
        </authorList>
    </citation>
    <scope>NUCLEOTIDE SEQUENCE [LARGE SCALE GENOMIC DNA]</scope>
    <source>
        <strain evidence="1 2">LMG 21510</strain>
    </source>
</reference>
<gene>
    <name evidence="1" type="ORF">LMG21510_05092</name>
</gene>
<proteinExistence type="predicted"/>
<organism evidence="1 2">
    <name type="scientific">Cupriavidus respiraculi</name>
    <dbReference type="NCBI Taxonomy" id="195930"/>
    <lineage>
        <taxon>Bacteria</taxon>
        <taxon>Pseudomonadati</taxon>
        <taxon>Pseudomonadota</taxon>
        <taxon>Betaproteobacteria</taxon>
        <taxon>Burkholderiales</taxon>
        <taxon>Burkholderiaceae</taxon>
        <taxon>Cupriavidus</taxon>
    </lineage>
</organism>
<evidence type="ECO:0000313" key="2">
    <source>
        <dbReference type="Proteomes" id="UP000721236"/>
    </source>
</evidence>